<keyword evidence="3" id="KW-0238">DNA-binding</keyword>
<evidence type="ECO:0000313" key="9">
    <source>
        <dbReference type="Proteomes" id="UP001415857"/>
    </source>
</evidence>
<keyword evidence="9" id="KW-1185">Reference proteome</keyword>
<feature type="domain" description="TF-B3" evidence="7">
    <location>
        <begin position="31"/>
        <end position="124"/>
    </location>
</feature>
<comment type="subcellular location">
    <subcellularLocation>
        <location evidence="1">Nucleus</location>
    </subcellularLocation>
</comment>
<keyword evidence="5" id="KW-0539">Nucleus</keyword>
<feature type="region of interest" description="Disordered" evidence="6">
    <location>
        <begin position="317"/>
        <end position="352"/>
    </location>
</feature>
<evidence type="ECO:0000256" key="5">
    <source>
        <dbReference type="ARBA" id="ARBA00023242"/>
    </source>
</evidence>
<dbReference type="GO" id="GO:0003677">
    <property type="term" value="F:DNA binding"/>
    <property type="evidence" value="ECO:0007669"/>
    <property type="project" value="UniProtKB-KW"/>
</dbReference>
<dbReference type="CDD" id="cd10017">
    <property type="entry name" value="B3_DNA"/>
    <property type="match status" value="2"/>
</dbReference>
<dbReference type="EMBL" id="JBBPBK010000009">
    <property type="protein sequence ID" value="KAK9278836.1"/>
    <property type="molecule type" value="Genomic_DNA"/>
</dbReference>
<gene>
    <name evidence="8" type="ORF">L1049_028415</name>
</gene>
<evidence type="ECO:0000256" key="4">
    <source>
        <dbReference type="ARBA" id="ARBA00023163"/>
    </source>
</evidence>
<dbReference type="Proteomes" id="UP001415857">
    <property type="component" value="Unassembled WGS sequence"/>
</dbReference>
<evidence type="ECO:0000256" key="1">
    <source>
        <dbReference type="ARBA" id="ARBA00004123"/>
    </source>
</evidence>
<dbReference type="AlphaFoldDB" id="A0AAP0RMF2"/>
<evidence type="ECO:0000259" key="7">
    <source>
        <dbReference type="PROSITE" id="PS50863"/>
    </source>
</evidence>
<evidence type="ECO:0000256" key="3">
    <source>
        <dbReference type="ARBA" id="ARBA00023125"/>
    </source>
</evidence>
<keyword evidence="4" id="KW-0804">Transcription</keyword>
<dbReference type="InterPro" id="IPR003340">
    <property type="entry name" value="B3_DNA-bd"/>
</dbReference>
<dbReference type="InterPro" id="IPR050655">
    <property type="entry name" value="Plant_B3_domain"/>
</dbReference>
<organism evidence="8 9">
    <name type="scientific">Liquidambar formosana</name>
    <name type="common">Formosan gum</name>
    <dbReference type="NCBI Taxonomy" id="63359"/>
    <lineage>
        <taxon>Eukaryota</taxon>
        <taxon>Viridiplantae</taxon>
        <taxon>Streptophyta</taxon>
        <taxon>Embryophyta</taxon>
        <taxon>Tracheophyta</taxon>
        <taxon>Spermatophyta</taxon>
        <taxon>Magnoliopsida</taxon>
        <taxon>eudicotyledons</taxon>
        <taxon>Gunneridae</taxon>
        <taxon>Pentapetalae</taxon>
        <taxon>Saxifragales</taxon>
        <taxon>Altingiaceae</taxon>
        <taxon>Liquidambar</taxon>
    </lineage>
</organism>
<dbReference type="PROSITE" id="PS50863">
    <property type="entry name" value="B3"/>
    <property type="match status" value="2"/>
</dbReference>
<dbReference type="SMART" id="SM01019">
    <property type="entry name" value="B3"/>
    <property type="match status" value="2"/>
</dbReference>
<evidence type="ECO:0000256" key="2">
    <source>
        <dbReference type="ARBA" id="ARBA00023015"/>
    </source>
</evidence>
<dbReference type="PANTHER" id="PTHR31920:SF135">
    <property type="entry name" value="B3 DOMAIN-CONTAINING PROTEIN OS03G0621600-RELATED"/>
    <property type="match status" value="1"/>
</dbReference>
<sequence length="545" mass="60717">MGSSEVDEACAECTHKCLLVHRKNKTPTPITSFFKVMIGDHFTKVLFLPPKFACTVADLIGQKTHLEDSSGRRWSVTLDNHNGSFAFLQGWHAFALDHGLEVGDFIAFHYIMGSHFVVQIYGKTGCEKIEFSEENSSQKKRTRTNKNSISRDGPCHTIDKGSMNKQSSSISAVSGSDVELIQSQCNVNDVEKVQMATENTSNCENSDGRPLTVSKAEYVEEPYYMINRDLTYNQGEDRSSLFDLSNFEMCMNVSGADKSNRVLVGHERSPHPYDTSLRSQTEPGLVDIDQVAEQVAGRVVPSNEFDLKTIERNNYSDVTDKIPSTSDKDSSNGKTRRHQLTTSAVKPGENGKANLDVTNRVIKKCQISEKRSNISSSERMMAIKKERVETILEQCALEEMNQDIHGKKPEVMKGGQGQSSNLSVKDMDKASKMVKTEAVDSIGFSSPLATDISCLVATDSQSFLELPMCLPSVSGKMKMDRKVVFLRDPVMRVWPVLYHERSDTIVLTSGWEAFSRANNIRPGDKCVFGVESEPEGIYRVRIVRG</sequence>
<dbReference type="GO" id="GO:0005634">
    <property type="term" value="C:nucleus"/>
    <property type="evidence" value="ECO:0007669"/>
    <property type="project" value="UniProtKB-SubCell"/>
</dbReference>
<feature type="domain" description="TF-B3" evidence="7">
    <location>
        <begin position="449"/>
        <end position="545"/>
    </location>
</feature>
<dbReference type="Pfam" id="PF02362">
    <property type="entry name" value="B3"/>
    <property type="match status" value="2"/>
</dbReference>
<dbReference type="InterPro" id="IPR015300">
    <property type="entry name" value="DNA-bd_pseudobarrel_sf"/>
</dbReference>
<protein>
    <recommendedName>
        <fullName evidence="7">TF-B3 domain-containing protein</fullName>
    </recommendedName>
</protein>
<proteinExistence type="predicted"/>
<dbReference type="SUPFAM" id="SSF101936">
    <property type="entry name" value="DNA-binding pseudobarrel domain"/>
    <property type="match status" value="2"/>
</dbReference>
<name>A0AAP0RMF2_LIQFO</name>
<accession>A0AAP0RMF2</accession>
<evidence type="ECO:0000313" key="8">
    <source>
        <dbReference type="EMBL" id="KAK9278836.1"/>
    </source>
</evidence>
<keyword evidence="2" id="KW-0805">Transcription regulation</keyword>
<dbReference type="PANTHER" id="PTHR31920">
    <property type="entry name" value="B3 DOMAIN-CONTAINING"/>
    <property type="match status" value="1"/>
</dbReference>
<dbReference type="Gene3D" id="2.40.330.10">
    <property type="entry name" value="DNA-binding pseudobarrel domain"/>
    <property type="match status" value="2"/>
</dbReference>
<reference evidence="8 9" key="1">
    <citation type="journal article" date="2024" name="Plant J.">
        <title>Genome sequences and population genomics reveal climatic adaptation and genomic divergence between two closely related sweetgum species.</title>
        <authorList>
            <person name="Xu W.Q."/>
            <person name="Ren C.Q."/>
            <person name="Zhang X.Y."/>
            <person name="Comes H.P."/>
            <person name="Liu X.H."/>
            <person name="Li Y.G."/>
            <person name="Kettle C.J."/>
            <person name="Jalonen R."/>
            <person name="Gaisberger H."/>
            <person name="Ma Y.Z."/>
            <person name="Qiu Y.X."/>
        </authorList>
    </citation>
    <scope>NUCLEOTIDE SEQUENCE [LARGE SCALE GENOMIC DNA]</scope>
    <source>
        <strain evidence="8">Hangzhou</strain>
    </source>
</reference>
<comment type="caution">
    <text evidence="8">The sequence shown here is derived from an EMBL/GenBank/DDBJ whole genome shotgun (WGS) entry which is preliminary data.</text>
</comment>
<evidence type="ECO:0000256" key="6">
    <source>
        <dbReference type="SAM" id="MobiDB-lite"/>
    </source>
</evidence>
<feature type="region of interest" description="Disordered" evidence="6">
    <location>
        <begin position="133"/>
        <end position="169"/>
    </location>
</feature>